<keyword evidence="3" id="KW-0050">Antiport</keyword>
<reference evidence="12" key="2">
    <citation type="submission" date="2020-03" db="EMBL/GenBank/DDBJ databases">
        <title>Flavobacteriaceae bacterium strain TP-CH-4, a member of the family Flavobacteriaceae isolated from a deep-sea seamount.</title>
        <authorList>
            <person name="Zhang D.-C."/>
        </authorList>
    </citation>
    <scope>NUCLEOTIDE SEQUENCE</scope>
    <source>
        <strain evidence="12">TP-CH-4</strain>
    </source>
</reference>
<dbReference type="PANTHER" id="PTHR32507">
    <property type="entry name" value="NA(+)/H(+) ANTIPORTER 1"/>
    <property type="match status" value="1"/>
</dbReference>
<evidence type="ECO:0000256" key="9">
    <source>
        <dbReference type="SAM" id="Phobius"/>
    </source>
</evidence>
<keyword evidence="5 9" id="KW-0812">Transmembrane</keyword>
<feature type="transmembrane region" description="Helical" evidence="9">
    <location>
        <begin position="227"/>
        <end position="243"/>
    </location>
</feature>
<keyword evidence="8 9" id="KW-0472">Membrane</keyword>
<dbReference type="GO" id="GO:0006813">
    <property type="term" value="P:potassium ion transport"/>
    <property type="evidence" value="ECO:0007669"/>
    <property type="project" value="InterPro"/>
</dbReference>
<keyword evidence="13" id="KW-1185">Reference proteome</keyword>
<evidence type="ECO:0000259" key="10">
    <source>
        <dbReference type="Pfam" id="PF00999"/>
    </source>
</evidence>
<evidence type="ECO:0000256" key="8">
    <source>
        <dbReference type="ARBA" id="ARBA00023136"/>
    </source>
</evidence>
<evidence type="ECO:0000256" key="2">
    <source>
        <dbReference type="ARBA" id="ARBA00022448"/>
    </source>
</evidence>
<dbReference type="InterPro" id="IPR038770">
    <property type="entry name" value="Na+/solute_symporter_sf"/>
</dbReference>
<dbReference type="AlphaFoldDB" id="A0A967AWM6"/>
<dbReference type="Pfam" id="PF02254">
    <property type="entry name" value="TrkA_N"/>
    <property type="match status" value="1"/>
</dbReference>
<comment type="caution">
    <text evidence="12">The sequence shown here is derived from an EMBL/GenBank/DDBJ whole genome shotgun (WGS) entry which is preliminary data.</text>
</comment>
<evidence type="ECO:0000256" key="1">
    <source>
        <dbReference type="ARBA" id="ARBA00004651"/>
    </source>
</evidence>
<feature type="domain" description="Cation/H+ exchanger transmembrane" evidence="10">
    <location>
        <begin position="12"/>
        <end position="397"/>
    </location>
</feature>
<keyword evidence="2" id="KW-0813">Transport</keyword>
<dbReference type="Pfam" id="PF00999">
    <property type="entry name" value="Na_H_Exchanger"/>
    <property type="match status" value="1"/>
</dbReference>
<gene>
    <name evidence="12" type="ORF">FK220_006325</name>
</gene>
<feature type="domain" description="RCK N-terminal" evidence="11">
    <location>
        <begin position="412"/>
        <end position="499"/>
    </location>
</feature>
<comment type="subcellular location">
    <subcellularLocation>
        <location evidence="1">Cell membrane</location>
        <topology evidence="1">Multi-pass membrane protein</topology>
    </subcellularLocation>
</comment>
<dbReference type="RefSeq" id="WP_152573405.1">
    <property type="nucleotide sequence ID" value="NZ_VIKU02000001.1"/>
</dbReference>
<feature type="transmembrane region" description="Helical" evidence="9">
    <location>
        <begin position="249"/>
        <end position="269"/>
    </location>
</feature>
<feature type="transmembrane region" description="Helical" evidence="9">
    <location>
        <begin position="312"/>
        <end position="331"/>
    </location>
</feature>
<feature type="transmembrane region" description="Helical" evidence="9">
    <location>
        <begin position="375"/>
        <end position="399"/>
    </location>
</feature>
<feature type="transmembrane region" description="Helical" evidence="9">
    <location>
        <begin position="159"/>
        <end position="181"/>
    </location>
</feature>
<dbReference type="InterPro" id="IPR006153">
    <property type="entry name" value="Cation/H_exchanger_TM"/>
</dbReference>
<feature type="transmembrane region" description="Helical" evidence="9">
    <location>
        <begin position="201"/>
        <end position="220"/>
    </location>
</feature>
<dbReference type="GO" id="GO:0015297">
    <property type="term" value="F:antiporter activity"/>
    <property type="evidence" value="ECO:0007669"/>
    <property type="project" value="UniProtKB-KW"/>
</dbReference>
<sequence>MLELAGIIILGIIAQWVAWRFKLPAILPLILIGLLVGPIATLYTEDGRKLIEPIWNGQNGLFPGEGLYYFVSLAISIILFEGGLTLKRSEIRNVGPVITKLITLGSLVTFFGAGLAAHYIFGLSWQISFLFSALIIVTGPTVITPILRNIPLKKDVSAVLKWEGILIDPIGALAAVLVFEFISVGEGQGYTMTALVEFGKILLFGFTFGFTFAHALAFAIKRNFIPHYLLNVVSLSVVLLVFVESDLFAHESGLLAVVVMGMVMGNMDLPNIKELLYFKESLSVLLISILFILLAANINISDMELIYNWETLALFAVIVFLIRPIGVFLCAAGSNLKFNEKLFIGWVGPRGIVAAGIASLFGSKLLAKGESGAEYITPLVFMIVLGTVLLNATTARLFAKAVGVFLRKSEGILIIGASKVSRLIAEYLHKNSRHVVLIDNNRTNVDKAKNLGLEALNVNIYSDNLSDNIELNDVGYLMALTGNSDINQFAINRFRNQFGENGSFRLVNSDEMGDPENNPKEGLFSHTDDFIKLTEAARKYPSIHEIELKDQEQYEGLIEITKADEDIIPIFLKKPDGDLEIITSFSKDFSDVTEGYKLVYLGKMFDVDKTPSEVTVD</sequence>
<dbReference type="Gene3D" id="1.20.1530.20">
    <property type="match status" value="1"/>
</dbReference>
<dbReference type="InterPro" id="IPR036291">
    <property type="entry name" value="NAD(P)-bd_dom_sf"/>
</dbReference>
<dbReference type="SUPFAM" id="SSF51735">
    <property type="entry name" value="NAD(P)-binding Rossmann-fold domains"/>
    <property type="match status" value="1"/>
</dbReference>
<reference evidence="12" key="1">
    <citation type="submission" date="2019-07" db="EMBL/GenBank/DDBJ databases">
        <authorList>
            <person name="De-Chao Zhang Q."/>
        </authorList>
    </citation>
    <scope>NUCLEOTIDE SEQUENCE</scope>
    <source>
        <strain evidence="12">TP-CH-4</strain>
    </source>
</reference>
<keyword evidence="4" id="KW-1003">Cell membrane</keyword>
<protein>
    <submittedName>
        <fullName evidence="12">Sodium:proton antiporter</fullName>
    </submittedName>
</protein>
<feature type="transmembrane region" description="Helical" evidence="9">
    <location>
        <begin position="98"/>
        <end position="121"/>
    </location>
</feature>
<evidence type="ECO:0000313" key="12">
    <source>
        <dbReference type="EMBL" id="NHF58947.1"/>
    </source>
</evidence>
<dbReference type="PANTHER" id="PTHR32507:SF0">
    <property type="entry name" value="NA(+)_H(+) ANTIPORTER 2-RELATED"/>
    <property type="match status" value="1"/>
</dbReference>
<feature type="transmembrane region" description="Helical" evidence="9">
    <location>
        <begin position="343"/>
        <end position="363"/>
    </location>
</feature>
<keyword evidence="7" id="KW-0406">Ion transport</keyword>
<organism evidence="12 13">
    <name type="scientific">Pelagihabitans pacificus</name>
    <dbReference type="NCBI Taxonomy" id="2696054"/>
    <lineage>
        <taxon>Bacteria</taxon>
        <taxon>Pseudomonadati</taxon>
        <taxon>Bacteroidota</taxon>
        <taxon>Flavobacteriia</taxon>
        <taxon>Flavobacteriales</taxon>
        <taxon>Flavobacteriaceae</taxon>
        <taxon>Pelagihabitans</taxon>
    </lineage>
</organism>
<dbReference type="Gene3D" id="3.40.50.720">
    <property type="entry name" value="NAD(P)-binding Rossmann-like Domain"/>
    <property type="match status" value="1"/>
</dbReference>
<feature type="transmembrane region" description="Helical" evidence="9">
    <location>
        <begin position="127"/>
        <end position="147"/>
    </location>
</feature>
<name>A0A967AWM6_9FLAO</name>
<dbReference type="InterPro" id="IPR003148">
    <property type="entry name" value="RCK_N"/>
</dbReference>
<feature type="transmembrane region" description="Helical" evidence="9">
    <location>
        <begin position="67"/>
        <end position="86"/>
    </location>
</feature>
<feature type="transmembrane region" description="Helical" evidence="9">
    <location>
        <begin position="21"/>
        <end position="43"/>
    </location>
</feature>
<evidence type="ECO:0000256" key="3">
    <source>
        <dbReference type="ARBA" id="ARBA00022449"/>
    </source>
</evidence>
<dbReference type="Proteomes" id="UP000707206">
    <property type="component" value="Unassembled WGS sequence"/>
</dbReference>
<evidence type="ECO:0000256" key="5">
    <source>
        <dbReference type="ARBA" id="ARBA00022692"/>
    </source>
</evidence>
<dbReference type="GO" id="GO:0005886">
    <property type="term" value="C:plasma membrane"/>
    <property type="evidence" value="ECO:0007669"/>
    <property type="project" value="UniProtKB-SubCell"/>
</dbReference>
<proteinExistence type="predicted"/>
<evidence type="ECO:0000259" key="11">
    <source>
        <dbReference type="Pfam" id="PF02254"/>
    </source>
</evidence>
<evidence type="ECO:0000256" key="6">
    <source>
        <dbReference type="ARBA" id="ARBA00022989"/>
    </source>
</evidence>
<keyword evidence="6 9" id="KW-1133">Transmembrane helix</keyword>
<evidence type="ECO:0000256" key="7">
    <source>
        <dbReference type="ARBA" id="ARBA00023065"/>
    </source>
</evidence>
<feature type="transmembrane region" description="Helical" evidence="9">
    <location>
        <begin position="281"/>
        <end position="300"/>
    </location>
</feature>
<evidence type="ECO:0000256" key="4">
    <source>
        <dbReference type="ARBA" id="ARBA00022475"/>
    </source>
</evidence>
<evidence type="ECO:0000313" key="13">
    <source>
        <dbReference type="Proteomes" id="UP000707206"/>
    </source>
</evidence>
<dbReference type="GO" id="GO:1902600">
    <property type="term" value="P:proton transmembrane transport"/>
    <property type="evidence" value="ECO:0007669"/>
    <property type="project" value="InterPro"/>
</dbReference>
<dbReference type="EMBL" id="VIKU02000001">
    <property type="protein sequence ID" value="NHF58947.1"/>
    <property type="molecule type" value="Genomic_DNA"/>
</dbReference>
<accession>A0A967AWM6</accession>